<organism evidence="2">
    <name type="scientific">Populus alba</name>
    <name type="common">White poplar</name>
    <dbReference type="NCBI Taxonomy" id="43335"/>
    <lineage>
        <taxon>Eukaryota</taxon>
        <taxon>Viridiplantae</taxon>
        <taxon>Streptophyta</taxon>
        <taxon>Embryophyta</taxon>
        <taxon>Tracheophyta</taxon>
        <taxon>Spermatophyta</taxon>
        <taxon>Magnoliopsida</taxon>
        <taxon>eudicotyledons</taxon>
        <taxon>Gunneridae</taxon>
        <taxon>Pentapetalae</taxon>
        <taxon>rosids</taxon>
        <taxon>fabids</taxon>
        <taxon>Malpighiales</taxon>
        <taxon>Salicaceae</taxon>
        <taxon>Saliceae</taxon>
        <taxon>Populus</taxon>
    </lineage>
</organism>
<protein>
    <submittedName>
        <fullName evidence="2">Uncharacterized protein</fullName>
    </submittedName>
</protein>
<name>A0A4U5PLI5_POPAL</name>
<keyword evidence="1" id="KW-0732">Signal</keyword>
<dbReference type="AlphaFoldDB" id="A0A4U5PLI5"/>
<reference evidence="2" key="1">
    <citation type="submission" date="2018-10" db="EMBL/GenBank/DDBJ databases">
        <title>Population genomic analysis revealed the cold adaptation of white poplar.</title>
        <authorList>
            <person name="Liu Y.-J."/>
        </authorList>
    </citation>
    <scope>NUCLEOTIDE SEQUENCE [LARGE SCALE GENOMIC DNA]</scope>
    <source>
        <strain evidence="2">PAL-ZL1</strain>
    </source>
</reference>
<feature type="signal peptide" evidence="1">
    <location>
        <begin position="1"/>
        <end position="33"/>
    </location>
</feature>
<proteinExistence type="predicted"/>
<feature type="chain" id="PRO_5020866087" evidence="1">
    <location>
        <begin position="34"/>
        <end position="113"/>
    </location>
</feature>
<gene>
    <name evidence="2" type="ORF">D5086_0000216010</name>
</gene>
<dbReference type="EMBL" id="RCHU01000728">
    <property type="protein sequence ID" value="TKR97121.1"/>
    <property type="molecule type" value="Genomic_DNA"/>
</dbReference>
<accession>A0A4U5PLI5</accession>
<evidence type="ECO:0000313" key="2">
    <source>
        <dbReference type="EMBL" id="TKR97121.1"/>
    </source>
</evidence>
<comment type="caution">
    <text evidence="2">The sequence shown here is derived from an EMBL/GenBank/DDBJ whole genome shotgun (WGS) entry which is preliminary data.</text>
</comment>
<sequence length="113" mass="12729">MIYTSLTLLHRFLESSTLLLMVLLLSFTAGTGGHGGAAEDFADVTLVHNADEKEEARELDEMLLEYGGQLTVQLNKKDTVVLREAGAASMEVTVQIHQRRSRWWNGRCCWKTF</sequence>
<evidence type="ECO:0000256" key="1">
    <source>
        <dbReference type="SAM" id="SignalP"/>
    </source>
</evidence>